<accession>A0AAU9PUZ8</accession>
<evidence type="ECO:0000256" key="1">
    <source>
        <dbReference type="SAM" id="MobiDB-lite"/>
    </source>
</evidence>
<dbReference type="AlphaFoldDB" id="A0AAU9PUZ8"/>
<protein>
    <submittedName>
        <fullName evidence="2">Uncharacterized protein</fullName>
    </submittedName>
</protein>
<evidence type="ECO:0000313" key="3">
    <source>
        <dbReference type="Proteomes" id="UP001157418"/>
    </source>
</evidence>
<name>A0AAU9PUZ8_9ASTR</name>
<evidence type="ECO:0000313" key="2">
    <source>
        <dbReference type="EMBL" id="CAH1454205.1"/>
    </source>
</evidence>
<dbReference type="EMBL" id="CAKMRJ010005745">
    <property type="protein sequence ID" value="CAH1454205.1"/>
    <property type="molecule type" value="Genomic_DNA"/>
</dbReference>
<keyword evidence="3" id="KW-1185">Reference proteome</keyword>
<proteinExistence type="predicted"/>
<feature type="region of interest" description="Disordered" evidence="1">
    <location>
        <begin position="23"/>
        <end position="47"/>
    </location>
</feature>
<comment type="caution">
    <text evidence="2">The sequence shown here is derived from an EMBL/GenBank/DDBJ whole genome shotgun (WGS) entry which is preliminary data.</text>
</comment>
<organism evidence="2 3">
    <name type="scientific">Lactuca virosa</name>
    <dbReference type="NCBI Taxonomy" id="75947"/>
    <lineage>
        <taxon>Eukaryota</taxon>
        <taxon>Viridiplantae</taxon>
        <taxon>Streptophyta</taxon>
        <taxon>Embryophyta</taxon>
        <taxon>Tracheophyta</taxon>
        <taxon>Spermatophyta</taxon>
        <taxon>Magnoliopsida</taxon>
        <taxon>eudicotyledons</taxon>
        <taxon>Gunneridae</taxon>
        <taxon>Pentapetalae</taxon>
        <taxon>asterids</taxon>
        <taxon>campanulids</taxon>
        <taxon>Asterales</taxon>
        <taxon>Asteraceae</taxon>
        <taxon>Cichorioideae</taxon>
        <taxon>Cichorieae</taxon>
        <taxon>Lactucinae</taxon>
        <taxon>Lactuca</taxon>
    </lineage>
</organism>
<gene>
    <name evidence="2" type="ORF">LVIROSA_LOCUS39395</name>
</gene>
<reference evidence="2 3" key="1">
    <citation type="submission" date="2022-01" db="EMBL/GenBank/DDBJ databases">
        <authorList>
            <person name="Xiong W."/>
            <person name="Schranz E."/>
        </authorList>
    </citation>
    <scope>NUCLEOTIDE SEQUENCE [LARGE SCALE GENOMIC DNA]</scope>
</reference>
<sequence length="66" mass="7328">MVIKGLLTVSNTHNEFSNPIPFSLRKKKKKSPQSSSSGCSHIAIGRETHRHIRQQLRTGGSSMIIN</sequence>
<dbReference type="Proteomes" id="UP001157418">
    <property type="component" value="Unassembled WGS sequence"/>
</dbReference>